<reference evidence="2 3" key="1">
    <citation type="submission" date="2015-10" db="EMBL/GenBank/DDBJ databases">
        <title>Full genome of DAOMC 229536 Phialocephala scopiformis, a fungal endophyte of spruce producing the potent anti-insectan compound rugulosin.</title>
        <authorList>
            <consortium name="DOE Joint Genome Institute"/>
            <person name="Walker A.K."/>
            <person name="Frasz S.L."/>
            <person name="Seifert K.A."/>
            <person name="Miller J.D."/>
            <person name="Mondo S.J."/>
            <person name="Labutti K."/>
            <person name="Lipzen A."/>
            <person name="Dockter R."/>
            <person name="Kennedy M."/>
            <person name="Grigoriev I.V."/>
            <person name="Spatafora J.W."/>
        </authorList>
    </citation>
    <scope>NUCLEOTIDE SEQUENCE [LARGE SCALE GENOMIC DNA]</scope>
    <source>
        <strain evidence="2 3">CBS 120377</strain>
    </source>
</reference>
<dbReference type="RefSeq" id="XP_018078824.1">
    <property type="nucleotide sequence ID" value="XM_018222055.1"/>
</dbReference>
<dbReference type="KEGG" id="psco:LY89DRAFT_776583"/>
<accession>A0A194XWR1</accession>
<dbReference type="EMBL" id="KQ947404">
    <property type="protein sequence ID" value="KUJ24469.1"/>
    <property type="molecule type" value="Genomic_DNA"/>
</dbReference>
<dbReference type="AlphaFoldDB" id="A0A194XWR1"/>
<feature type="region of interest" description="Disordered" evidence="1">
    <location>
        <begin position="167"/>
        <end position="195"/>
    </location>
</feature>
<evidence type="ECO:0000256" key="1">
    <source>
        <dbReference type="SAM" id="MobiDB-lite"/>
    </source>
</evidence>
<dbReference type="InParanoid" id="A0A194XWR1"/>
<evidence type="ECO:0000313" key="3">
    <source>
        <dbReference type="Proteomes" id="UP000070700"/>
    </source>
</evidence>
<organism evidence="2 3">
    <name type="scientific">Mollisia scopiformis</name>
    <name type="common">Conifer needle endophyte fungus</name>
    <name type="synonym">Phialocephala scopiformis</name>
    <dbReference type="NCBI Taxonomy" id="149040"/>
    <lineage>
        <taxon>Eukaryota</taxon>
        <taxon>Fungi</taxon>
        <taxon>Dikarya</taxon>
        <taxon>Ascomycota</taxon>
        <taxon>Pezizomycotina</taxon>
        <taxon>Leotiomycetes</taxon>
        <taxon>Helotiales</taxon>
        <taxon>Mollisiaceae</taxon>
        <taxon>Mollisia</taxon>
    </lineage>
</organism>
<dbReference type="Proteomes" id="UP000070700">
    <property type="component" value="Unassembled WGS sequence"/>
</dbReference>
<name>A0A194XWR1_MOLSC</name>
<protein>
    <submittedName>
        <fullName evidence="2">Uncharacterized protein</fullName>
    </submittedName>
</protein>
<dbReference type="OrthoDB" id="4153189at2759"/>
<keyword evidence="3" id="KW-1185">Reference proteome</keyword>
<gene>
    <name evidence="2" type="ORF">LY89DRAFT_776583</name>
</gene>
<evidence type="ECO:0000313" key="2">
    <source>
        <dbReference type="EMBL" id="KUJ24469.1"/>
    </source>
</evidence>
<feature type="compositionally biased region" description="Polar residues" evidence="1">
    <location>
        <begin position="167"/>
        <end position="182"/>
    </location>
</feature>
<proteinExistence type="predicted"/>
<dbReference type="GeneID" id="28831781"/>
<sequence length="241" mass="24457">MRPQYLLLLPLTNTAAHLINPNVLELRTPTWPEDPSAAPPTTTSPAQILQQCAACQVLGSALAICANITPSFTALQPTAQAKCLCYSSTIWSPNIFDNAVESCANYASTAAPPAYSALSNLENFCADVGDVEKPVTVFTLAPTGNGGPTSGSGYVASPSPAMTGYGATNTAGANTSPASTSGNAGGQGSSPSKTTAATGITITVGGSGSTGTARTGVARRVIPRENVVWIGFAISLLFLFL</sequence>